<name>A0A6A4E002_9STRA</name>
<sequence>MKALCVLLGTPALGDLQRLDSSRRCVGVTKPCLTIDRCVSFDSAVVSGRGRCRPCPIATASTQIASVQRSAVILRIAISGENSKKRIQIPLRN</sequence>
<evidence type="ECO:0000313" key="5">
    <source>
        <dbReference type="Proteomes" id="UP000434957"/>
    </source>
</evidence>
<gene>
    <name evidence="2" type="ORF">PR001_g14315</name>
    <name evidence="1" type="ORF">PR002_g18720</name>
    <name evidence="3" type="ORF">PR003_g19371</name>
</gene>
<accession>A0A6A4E002</accession>
<proteinExistence type="predicted"/>
<dbReference type="EMBL" id="QXFT01001626">
    <property type="protein sequence ID" value="KAE9313949.1"/>
    <property type="molecule type" value="Genomic_DNA"/>
</dbReference>
<evidence type="ECO:0000313" key="3">
    <source>
        <dbReference type="EMBL" id="KAE9313949.1"/>
    </source>
</evidence>
<dbReference type="AlphaFoldDB" id="A0A6A4E002"/>
<dbReference type="Proteomes" id="UP000434957">
    <property type="component" value="Unassembled WGS sequence"/>
</dbReference>
<evidence type="ECO:0000313" key="4">
    <source>
        <dbReference type="Proteomes" id="UP000429607"/>
    </source>
</evidence>
<evidence type="ECO:0000313" key="2">
    <source>
        <dbReference type="EMBL" id="KAE9017759.1"/>
    </source>
</evidence>
<evidence type="ECO:0000313" key="1">
    <source>
        <dbReference type="EMBL" id="KAE8998510.1"/>
    </source>
</evidence>
<organism evidence="3 5">
    <name type="scientific">Phytophthora rubi</name>
    <dbReference type="NCBI Taxonomy" id="129364"/>
    <lineage>
        <taxon>Eukaryota</taxon>
        <taxon>Sar</taxon>
        <taxon>Stramenopiles</taxon>
        <taxon>Oomycota</taxon>
        <taxon>Peronosporomycetes</taxon>
        <taxon>Peronosporales</taxon>
        <taxon>Peronosporaceae</taxon>
        <taxon>Phytophthora</taxon>
    </lineage>
</organism>
<dbReference type="EMBL" id="QXFU01001626">
    <property type="protein sequence ID" value="KAE8998510.1"/>
    <property type="molecule type" value="Genomic_DNA"/>
</dbReference>
<dbReference type="EMBL" id="QXFV01001021">
    <property type="protein sequence ID" value="KAE9017759.1"/>
    <property type="molecule type" value="Genomic_DNA"/>
</dbReference>
<evidence type="ECO:0000313" key="6">
    <source>
        <dbReference type="Proteomes" id="UP000435112"/>
    </source>
</evidence>
<reference evidence="3 5" key="1">
    <citation type="submission" date="2018-08" db="EMBL/GenBank/DDBJ databases">
        <title>Genomic investigation of the strawberry pathogen Phytophthora fragariae indicates pathogenicity is determined by transcriptional variation in three key races.</title>
        <authorList>
            <person name="Adams T.M."/>
            <person name="Armitage A.D."/>
            <person name="Sobczyk M.K."/>
            <person name="Bates H.J."/>
            <person name="Dunwell J.M."/>
            <person name="Nellist C.F."/>
            <person name="Harrison R.J."/>
        </authorList>
    </citation>
    <scope>NUCLEOTIDE SEQUENCE [LARGE SCALE GENOMIC DNA]</scope>
    <source>
        <strain evidence="2 4">SCRP249</strain>
        <strain evidence="1 6">SCRP324</strain>
        <strain evidence="3 5">SCRP333</strain>
    </source>
</reference>
<dbReference type="Proteomes" id="UP000429607">
    <property type="component" value="Unassembled WGS sequence"/>
</dbReference>
<comment type="caution">
    <text evidence="3">The sequence shown here is derived from an EMBL/GenBank/DDBJ whole genome shotgun (WGS) entry which is preliminary data.</text>
</comment>
<protein>
    <submittedName>
        <fullName evidence="3">Uncharacterized protein</fullName>
    </submittedName>
</protein>
<dbReference type="Proteomes" id="UP000435112">
    <property type="component" value="Unassembled WGS sequence"/>
</dbReference>
<keyword evidence="5" id="KW-1185">Reference proteome</keyword>